<dbReference type="GO" id="GO:0022904">
    <property type="term" value="P:respiratory electron transport chain"/>
    <property type="evidence" value="ECO:0007669"/>
    <property type="project" value="InterPro"/>
</dbReference>
<protein>
    <submittedName>
        <fullName evidence="15">Cytochrome b561</fullName>
    </submittedName>
</protein>
<feature type="transmembrane region" description="Helical" evidence="13">
    <location>
        <begin position="69"/>
        <end position="88"/>
    </location>
</feature>
<dbReference type="Gene3D" id="1.20.950.20">
    <property type="entry name" value="Transmembrane di-heme cytochromes, Chain C"/>
    <property type="match status" value="1"/>
</dbReference>
<name>A0A4Q7SB27_9BURK</name>
<evidence type="ECO:0000313" key="16">
    <source>
        <dbReference type="Proteomes" id="UP000291078"/>
    </source>
</evidence>
<feature type="transmembrane region" description="Helical" evidence="13">
    <location>
        <begin position="130"/>
        <end position="147"/>
    </location>
</feature>
<evidence type="ECO:0000259" key="14">
    <source>
        <dbReference type="Pfam" id="PF01292"/>
    </source>
</evidence>
<keyword evidence="16" id="KW-1185">Reference proteome</keyword>
<keyword evidence="8" id="KW-0249">Electron transport</keyword>
<feature type="domain" description="Cytochrome b561 bacterial/Ni-hydrogenase" evidence="14">
    <location>
        <begin position="25"/>
        <end position="195"/>
    </location>
</feature>
<evidence type="ECO:0000256" key="13">
    <source>
        <dbReference type="SAM" id="Phobius"/>
    </source>
</evidence>
<keyword evidence="11 13" id="KW-0472">Membrane</keyword>
<evidence type="ECO:0000313" key="15">
    <source>
        <dbReference type="EMBL" id="RZT42898.1"/>
    </source>
</evidence>
<dbReference type="PANTHER" id="PTHR30529">
    <property type="entry name" value="CYTOCHROME B561"/>
    <property type="match status" value="1"/>
</dbReference>
<evidence type="ECO:0000256" key="5">
    <source>
        <dbReference type="ARBA" id="ARBA00022617"/>
    </source>
</evidence>
<evidence type="ECO:0000256" key="7">
    <source>
        <dbReference type="ARBA" id="ARBA00022723"/>
    </source>
</evidence>
<evidence type="ECO:0000256" key="8">
    <source>
        <dbReference type="ARBA" id="ARBA00022982"/>
    </source>
</evidence>
<accession>A0A4Q7SB27</accession>
<sequence>MSSPQPSTDVRLTAPTVAPFPDYERYDALAIALHWLMFMLVAMAYATIELRDFFDKGTVARMFLMDLHKWAGALILALVVPRLLWRLVRGGPAPEPGPQWGHRLAGLMHGALYVYLIAQPLLGLVMMNAAGRLLVLPYVGIEVPAIVPPSPALNDATGDLHEALGQAFYLIIGLHAMAALFRHYMLGDNTMRRMGHRR</sequence>
<dbReference type="OrthoDB" id="8723024at2"/>
<comment type="similarity">
    <text evidence="12">Belongs to the cytochrome b561 family.</text>
</comment>
<keyword evidence="10" id="KW-0408">Iron</keyword>
<proteinExistence type="inferred from homology"/>
<dbReference type="InterPro" id="IPR052168">
    <property type="entry name" value="Cytochrome_b561_oxidase"/>
</dbReference>
<evidence type="ECO:0000256" key="12">
    <source>
        <dbReference type="ARBA" id="ARBA00037975"/>
    </source>
</evidence>
<keyword evidence="4" id="KW-1003">Cell membrane</keyword>
<dbReference type="GO" id="GO:0009055">
    <property type="term" value="F:electron transfer activity"/>
    <property type="evidence" value="ECO:0007669"/>
    <property type="project" value="InterPro"/>
</dbReference>
<keyword evidence="3" id="KW-0813">Transport</keyword>
<dbReference type="InterPro" id="IPR011577">
    <property type="entry name" value="Cyt_b561_bac/Ni-Hgenase"/>
</dbReference>
<feature type="transmembrane region" description="Helical" evidence="13">
    <location>
        <begin position="100"/>
        <end position="118"/>
    </location>
</feature>
<dbReference type="SUPFAM" id="SSF81342">
    <property type="entry name" value="Transmembrane di-heme cytochromes"/>
    <property type="match status" value="1"/>
</dbReference>
<keyword evidence="5" id="KW-0349">Heme</keyword>
<gene>
    <name evidence="15" type="ORF">EV147_1944</name>
</gene>
<evidence type="ECO:0000256" key="9">
    <source>
        <dbReference type="ARBA" id="ARBA00022989"/>
    </source>
</evidence>
<comment type="caution">
    <text evidence="15">The sequence shown here is derived from an EMBL/GenBank/DDBJ whole genome shotgun (WGS) entry which is preliminary data.</text>
</comment>
<dbReference type="InterPro" id="IPR016174">
    <property type="entry name" value="Di-haem_cyt_TM"/>
</dbReference>
<organism evidence="15 16">
    <name type="scientific">Cupriavidus agavae</name>
    <dbReference type="NCBI Taxonomy" id="1001822"/>
    <lineage>
        <taxon>Bacteria</taxon>
        <taxon>Pseudomonadati</taxon>
        <taxon>Pseudomonadota</taxon>
        <taxon>Betaproteobacteria</taxon>
        <taxon>Burkholderiales</taxon>
        <taxon>Burkholderiaceae</taxon>
        <taxon>Cupriavidus</taxon>
    </lineage>
</organism>
<dbReference type="GO" id="GO:0046872">
    <property type="term" value="F:metal ion binding"/>
    <property type="evidence" value="ECO:0007669"/>
    <property type="project" value="UniProtKB-KW"/>
</dbReference>
<evidence type="ECO:0000256" key="11">
    <source>
        <dbReference type="ARBA" id="ARBA00023136"/>
    </source>
</evidence>
<evidence type="ECO:0000256" key="2">
    <source>
        <dbReference type="ARBA" id="ARBA00004651"/>
    </source>
</evidence>
<dbReference type="Pfam" id="PF01292">
    <property type="entry name" value="Ni_hydr_CYTB"/>
    <property type="match status" value="1"/>
</dbReference>
<dbReference type="Proteomes" id="UP000291078">
    <property type="component" value="Unassembled WGS sequence"/>
</dbReference>
<evidence type="ECO:0000256" key="6">
    <source>
        <dbReference type="ARBA" id="ARBA00022692"/>
    </source>
</evidence>
<dbReference type="EMBL" id="SGXM01000001">
    <property type="protein sequence ID" value="RZT42898.1"/>
    <property type="molecule type" value="Genomic_DNA"/>
</dbReference>
<feature type="transmembrane region" description="Helical" evidence="13">
    <location>
        <begin position="167"/>
        <end position="185"/>
    </location>
</feature>
<evidence type="ECO:0000256" key="10">
    <source>
        <dbReference type="ARBA" id="ARBA00023004"/>
    </source>
</evidence>
<evidence type="ECO:0000256" key="4">
    <source>
        <dbReference type="ARBA" id="ARBA00022475"/>
    </source>
</evidence>
<dbReference type="AlphaFoldDB" id="A0A4Q7SB27"/>
<evidence type="ECO:0000256" key="3">
    <source>
        <dbReference type="ARBA" id="ARBA00022448"/>
    </source>
</evidence>
<dbReference type="GO" id="GO:0005886">
    <property type="term" value="C:plasma membrane"/>
    <property type="evidence" value="ECO:0007669"/>
    <property type="project" value="UniProtKB-SubCell"/>
</dbReference>
<reference evidence="15 16" key="1">
    <citation type="journal article" date="2015" name="Stand. Genomic Sci.">
        <title>Genomic Encyclopedia of Bacterial and Archaeal Type Strains, Phase III: the genomes of soil and plant-associated and newly described type strains.</title>
        <authorList>
            <person name="Whitman W.B."/>
            <person name="Woyke T."/>
            <person name="Klenk H.P."/>
            <person name="Zhou Y."/>
            <person name="Lilburn T.G."/>
            <person name="Beck B.J."/>
            <person name="De Vos P."/>
            <person name="Vandamme P."/>
            <person name="Eisen J.A."/>
            <person name="Garrity G."/>
            <person name="Hugenholtz P."/>
            <person name="Kyrpides N.C."/>
        </authorList>
    </citation>
    <scope>NUCLEOTIDE SEQUENCE [LARGE SCALE GENOMIC DNA]</scope>
    <source>
        <strain evidence="15 16">ASC-9842</strain>
    </source>
</reference>
<keyword evidence="7" id="KW-0479">Metal-binding</keyword>
<keyword evidence="9 13" id="KW-1133">Transmembrane helix</keyword>
<keyword evidence="6 13" id="KW-0812">Transmembrane</keyword>
<dbReference type="RefSeq" id="WP_130390851.1">
    <property type="nucleotide sequence ID" value="NZ_SGXM01000001.1"/>
</dbReference>
<comment type="subcellular location">
    <subcellularLocation>
        <location evidence="2">Cell membrane</location>
        <topology evidence="2">Multi-pass membrane protein</topology>
    </subcellularLocation>
</comment>
<evidence type="ECO:0000256" key="1">
    <source>
        <dbReference type="ARBA" id="ARBA00001970"/>
    </source>
</evidence>
<dbReference type="GO" id="GO:0020037">
    <property type="term" value="F:heme binding"/>
    <property type="evidence" value="ECO:0007669"/>
    <property type="project" value="TreeGrafter"/>
</dbReference>
<comment type="cofactor">
    <cofactor evidence="1">
        <name>heme b</name>
        <dbReference type="ChEBI" id="CHEBI:60344"/>
    </cofactor>
</comment>
<dbReference type="PANTHER" id="PTHR30529:SF3">
    <property type="entry name" value="CYTOCHROME B561 HOMOLOG 1"/>
    <property type="match status" value="1"/>
</dbReference>
<feature type="transmembrane region" description="Helical" evidence="13">
    <location>
        <begin position="28"/>
        <end position="48"/>
    </location>
</feature>